<gene>
    <name evidence="2" type="ORF">SNAT2548_LOCUS5613</name>
</gene>
<accession>A0A812J2M9</accession>
<reference evidence="2" key="1">
    <citation type="submission" date="2021-02" db="EMBL/GenBank/DDBJ databases">
        <authorList>
            <person name="Dougan E. K."/>
            <person name="Rhodes N."/>
            <person name="Thang M."/>
            <person name="Chan C."/>
        </authorList>
    </citation>
    <scope>NUCLEOTIDE SEQUENCE</scope>
</reference>
<feature type="chain" id="PRO_5032488527" evidence="1">
    <location>
        <begin position="21"/>
        <end position="917"/>
    </location>
</feature>
<protein>
    <submittedName>
        <fullName evidence="2">Uncharacterized protein</fullName>
    </submittedName>
</protein>
<evidence type="ECO:0000313" key="2">
    <source>
        <dbReference type="EMBL" id="CAE7197610.1"/>
    </source>
</evidence>
<comment type="caution">
    <text evidence="2">The sequence shown here is derived from an EMBL/GenBank/DDBJ whole genome shotgun (WGS) entry which is preliminary data.</text>
</comment>
<dbReference type="Proteomes" id="UP000604046">
    <property type="component" value="Unassembled WGS sequence"/>
</dbReference>
<proteinExistence type="predicted"/>
<evidence type="ECO:0000313" key="3">
    <source>
        <dbReference type="Proteomes" id="UP000604046"/>
    </source>
</evidence>
<evidence type="ECO:0000256" key="1">
    <source>
        <dbReference type="SAM" id="SignalP"/>
    </source>
</evidence>
<keyword evidence="3" id="KW-1185">Reference proteome</keyword>
<name>A0A812J2M9_9DINO</name>
<organism evidence="2 3">
    <name type="scientific">Symbiodinium natans</name>
    <dbReference type="NCBI Taxonomy" id="878477"/>
    <lineage>
        <taxon>Eukaryota</taxon>
        <taxon>Sar</taxon>
        <taxon>Alveolata</taxon>
        <taxon>Dinophyceae</taxon>
        <taxon>Suessiales</taxon>
        <taxon>Symbiodiniaceae</taxon>
        <taxon>Symbiodinium</taxon>
    </lineage>
</organism>
<dbReference type="AlphaFoldDB" id="A0A812J2M9"/>
<keyword evidence="1" id="KW-0732">Signal</keyword>
<feature type="signal peptide" evidence="1">
    <location>
        <begin position="1"/>
        <end position="20"/>
    </location>
</feature>
<dbReference type="EMBL" id="CAJNDS010000359">
    <property type="protein sequence ID" value="CAE7197610.1"/>
    <property type="molecule type" value="Genomic_DNA"/>
</dbReference>
<sequence length="917" mass="101443">MLKAGMRLFLVGWAFYVAQAKLAVVRVFSTADEVNALLLSTTTWEKTRPCDPAKISQPIDLVLVYSKDIESERYMDATPDNAHTVVATLSELFANKSLGWMSCFAEIKNMSVKLTPEEDQYDFHGYSMNKHWVQGPNTVFTSIMSAMLTGDLRGYDSFFLMEMDAVPIKAGWLEQFEKEALEMPTQNMAIRGSKYLGHKWDAFKHLMPAHVVEHINGNAIYNLKHPWLKFLHDTFTGEGNVRMTEGMAFDVAFAMITQAAMDGTEQELAAAFSQSKGTDSTYSGDSMLIGNYANTLLNHSFDVPTYIRHGSDRNLFHSLAEDQVTLGVAVYDQSTGHIMNTTRSNHPFKNILMLQYFPGKKATEKIASPSGEVMVTTQQATQEPHMHLCEVAKLATTPWFALTDNYHVINAPATGSYQYLSVFQRIKVDMSGSQESNMWEPKVTVLMDHSDPQMPVPVMPYAHGCERADCQASLDQASDLFGVHLEYHHDPYELLFSTRDARDFCSSWQQAAGSKSWKSCELAYGPTADDYIAWKISTNDKANLIATPKNKALYGWRAWTQRRTPAPMDMRQCRVQVYGLVEYHHALGNITTCGQYIENKAENVHEDPVHFMQLSNSSKQGPLHWAMAMQLVLKSVLITGSVVPNLVLCAKPFIGDHLSARGTQYVLKHSVVLRRRQNGCARERPDLLRIADAGSTSPMFVIFSCRLPLSVRPSAKGSAVCTVRMAPGTGHRAASRSGKLSGLTGTLTTASILHGPESPGGSPFSADLSVGSAQEGRLFLVGWAFYVAQAKLAVVRVFSTADEVNALLLSTTTWEKTKPCDPAKISQPIDLVLVYSKDFASARGEGSYEAQGCAGCDLALAGPGACCQICQKEVQDVQFFFLWLEELTVLEALAGRLSWQRSLAGSWTQIPASFSLA</sequence>